<evidence type="ECO:0000313" key="1">
    <source>
        <dbReference type="EMBL" id="NEV64042.1"/>
    </source>
</evidence>
<keyword evidence="2" id="KW-1185">Reference proteome</keyword>
<dbReference type="Proteomes" id="UP000483379">
    <property type="component" value="Unassembled WGS sequence"/>
</dbReference>
<dbReference type="RefSeq" id="WP_164454551.1">
    <property type="nucleotide sequence ID" value="NZ_JAAIJQ010000072.1"/>
</dbReference>
<gene>
    <name evidence="1" type="ORF">G3446_19500</name>
</gene>
<name>A0A6M0K2Q3_9GAMM</name>
<reference evidence="1 2" key="1">
    <citation type="submission" date="2020-02" db="EMBL/GenBank/DDBJ databases">
        <title>Genome sequences of Thiorhodococcus mannitoliphagus and Thiorhodococcus minor, purple sulfur photosynthetic bacteria in the gammaproteobacterial family, Chromatiaceae.</title>
        <authorList>
            <person name="Aviles F.A."/>
            <person name="Meyer T.E."/>
            <person name="Kyndt J.A."/>
        </authorList>
    </citation>
    <scope>NUCLEOTIDE SEQUENCE [LARGE SCALE GENOMIC DNA]</scope>
    <source>
        <strain evidence="1 2">DSM 11518</strain>
    </source>
</reference>
<dbReference type="AlphaFoldDB" id="A0A6M0K2Q3"/>
<dbReference type="EMBL" id="JAAIJQ010000072">
    <property type="protein sequence ID" value="NEV64042.1"/>
    <property type="molecule type" value="Genomic_DNA"/>
</dbReference>
<comment type="caution">
    <text evidence="1">The sequence shown here is derived from an EMBL/GenBank/DDBJ whole genome shotgun (WGS) entry which is preliminary data.</text>
</comment>
<accession>A0A6M0K2Q3</accession>
<evidence type="ECO:0000313" key="2">
    <source>
        <dbReference type="Proteomes" id="UP000483379"/>
    </source>
</evidence>
<proteinExistence type="predicted"/>
<organism evidence="1 2">
    <name type="scientific">Thiorhodococcus minor</name>
    <dbReference type="NCBI Taxonomy" id="57489"/>
    <lineage>
        <taxon>Bacteria</taxon>
        <taxon>Pseudomonadati</taxon>
        <taxon>Pseudomonadota</taxon>
        <taxon>Gammaproteobacteria</taxon>
        <taxon>Chromatiales</taxon>
        <taxon>Chromatiaceae</taxon>
        <taxon>Thiorhodococcus</taxon>
    </lineage>
</organism>
<protein>
    <submittedName>
        <fullName evidence="1">Uncharacterized protein</fullName>
    </submittedName>
</protein>
<sequence>MSRDVMLHIEELLDSEARQALLDHLEQRLGLEAPPHASDKPHLLFCAADPQKAPRHLVLKAVKEQGYQARLVDL</sequence>